<dbReference type="PANTHER" id="PTHR43547">
    <property type="entry name" value="TWO-COMPONENT HISTIDINE KINASE"/>
    <property type="match status" value="1"/>
</dbReference>
<dbReference type="CDD" id="cd00156">
    <property type="entry name" value="REC"/>
    <property type="match status" value="1"/>
</dbReference>
<feature type="modified residue" description="4-aspartylphosphate" evidence="2">
    <location>
        <position position="58"/>
    </location>
</feature>
<dbReference type="Gene3D" id="3.30.565.10">
    <property type="entry name" value="Histidine kinase-like ATPase, C-terminal domain"/>
    <property type="match status" value="1"/>
</dbReference>
<dbReference type="InterPro" id="IPR011006">
    <property type="entry name" value="CheY-like_superfamily"/>
</dbReference>
<keyword evidence="1 2" id="KW-0597">Phosphoprotein</keyword>
<dbReference type="Pfam" id="PF02518">
    <property type="entry name" value="HATPase_c"/>
    <property type="match status" value="1"/>
</dbReference>
<evidence type="ECO:0000259" key="3">
    <source>
        <dbReference type="PROSITE" id="PS50109"/>
    </source>
</evidence>
<evidence type="ECO:0000256" key="1">
    <source>
        <dbReference type="ARBA" id="ARBA00022553"/>
    </source>
</evidence>
<feature type="domain" description="Histidine kinase" evidence="3">
    <location>
        <begin position="170"/>
        <end position="418"/>
    </location>
</feature>
<feature type="domain" description="Response regulatory" evidence="4">
    <location>
        <begin position="6"/>
        <end position="123"/>
    </location>
</feature>
<evidence type="ECO:0000313" key="6">
    <source>
        <dbReference type="Proteomes" id="UP000232145"/>
    </source>
</evidence>
<dbReference type="Pfam" id="PF00072">
    <property type="entry name" value="Response_reg"/>
    <property type="match status" value="1"/>
</dbReference>
<dbReference type="PROSITE" id="PS50109">
    <property type="entry name" value="HIS_KIN"/>
    <property type="match status" value="1"/>
</dbReference>
<dbReference type="GO" id="GO:0000155">
    <property type="term" value="F:phosphorelay sensor kinase activity"/>
    <property type="evidence" value="ECO:0007669"/>
    <property type="project" value="TreeGrafter"/>
</dbReference>
<comment type="caution">
    <text evidence="5">The sequence shown here is derived from an EMBL/GenBank/DDBJ whole genome shotgun (WGS) entry which is preliminary data.</text>
</comment>
<sequence length="421" mass="47850">MKHQPKILIIEDDPTTALLYTGSLRPFGYEIVVFSGIKPAMETFKEEGFKSIDLIVTDLVLPDGTGKELIQEVRKSSSNIPVIVVSSEEDSKSIIDVMKENVQDYCIKPIAPKELAKKIEYHLSKQEMDYQKTIFEKEKIISLEKLLDWYSFKNRSMAMGEFDTQELHKNLFHILRASLSQGAGFGILVQIIDIIKGMTKTESGDYILQKEVLSILEENASYAKKVLDTFSEIENIIFDRVASEVVGTKSFLGEFQSIVNDLHPLLKIKNQRIQLGNLEERFSEKTKLSWNRELFRKVFSELLVNAMKFSPDSSAIFIMFQSDQEFLSVSIVNSVAGDLKMGVGIPNEYLDLVFEPFFRLTKNLYEKHESLDFGIGLSLVRETIQKFGGTVVVKNINDHLGDVVLPKVEFKVTLPYSSSEK</sequence>
<dbReference type="InterPro" id="IPR005467">
    <property type="entry name" value="His_kinase_dom"/>
</dbReference>
<dbReference type="InterPro" id="IPR003594">
    <property type="entry name" value="HATPase_dom"/>
</dbReference>
<proteinExistence type="predicted"/>
<keyword evidence="6" id="KW-1185">Reference proteome</keyword>
<evidence type="ECO:0000256" key="2">
    <source>
        <dbReference type="PROSITE-ProRule" id="PRU00169"/>
    </source>
</evidence>
<name>A0A2N0AN17_9LEPT</name>
<dbReference type="SMART" id="SM00448">
    <property type="entry name" value="REC"/>
    <property type="match status" value="1"/>
</dbReference>
<gene>
    <name evidence="5" type="ORF">CH364_05805</name>
</gene>
<dbReference type="PANTHER" id="PTHR43547:SF2">
    <property type="entry name" value="HYBRID SIGNAL TRANSDUCTION HISTIDINE KINASE C"/>
    <property type="match status" value="1"/>
</dbReference>
<dbReference type="SUPFAM" id="SSF55874">
    <property type="entry name" value="ATPase domain of HSP90 chaperone/DNA topoisomerase II/histidine kinase"/>
    <property type="match status" value="1"/>
</dbReference>
<dbReference type="AlphaFoldDB" id="A0A2N0AN17"/>
<dbReference type="OrthoDB" id="314937at2"/>
<dbReference type="SMART" id="SM00387">
    <property type="entry name" value="HATPase_c"/>
    <property type="match status" value="1"/>
</dbReference>
<reference evidence="5 6" key="1">
    <citation type="submission" date="2017-07" db="EMBL/GenBank/DDBJ databases">
        <title>Leptospira spp. isolated from tropical soils.</title>
        <authorList>
            <person name="Thibeaux R."/>
            <person name="Iraola G."/>
            <person name="Ferres I."/>
            <person name="Bierque E."/>
            <person name="Girault D."/>
            <person name="Soupe-Gilbert M.-E."/>
            <person name="Picardeau M."/>
            <person name="Goarant C."/>
        </authorList>
    </citation>
    <scope>NUCLEOTIDE SEQUENCE [LARGE SCALE GENOMIC DNA]</scope>
    <source>
        <strain evidence="5 6">FH2-B-A1</strain>
    </source>
</reference>
<dbReference type="Gene3D" id="3.40.50.2300">
    <property type="match status" value="1"/>
</dbReference>
<dbReference type="InterPro" id="IPR036890">
    <property type="entry name" value="HATPase_C_sf"/>
</dbReference>
<accession>A0A2N0AN17</accession>
<organism evidence="5 6">
    <name type="scientific">Leptospira harrisiae</name>
    <dbReference type="NCBI Taxonomy" id="2023189"/>
    <lineage>
        <taxon>Bacteria</taxon>
        <taxon>Pseudomonadati</taxon>
        <taxon>Spirochaetota</taxon>
        <taxon>Spirochaetia</taxon>
        <taxon>Leptospirales</taxon>
        <taxon>Leptospiraceae</taxon>
        <taxon>Leptospira</taxon>
    </lineage>
</organism>
<dbReference type="PROSITE" id="PS50110">
    <property type="entry name" value="RESPONSE_REGULATORY"/>
    <property type="match status" value="1"/>
</dbReference>
<dbReference type="Proteomes" id="UP000232145">
    <property type="component" value="Unassembled WGS sequence"/>
</dbReference>
<evidence type="ECO:0000259" key="4">
    <source>
        <dbReference type="PROSITE" id="PS50110"/>
    </source>
</evidence>
<dbReference type="InterPro" id="IPR001789">
    <property type="entry name" value="Sig_transdc_resp-reg_receiver"/>
</dbReference>
<dbReference type="RefSeq" id="WP_100742605.1">
    <property type="nucleotide sequence ID" value="NZ_NPDW01000001.1"/>
</dbReference>
<protein>
    <submittedName>
        <fullName evidence="5">Response regulator receiver protein</fullName>
    </submittedName>
</protein>
<dbReference type="EMBL" id="NPDX01000001">
    <property type="protein sequence ID" value="PJZ85716.1"/>
    <property type="molecule type" value="Genomic_DNA"/>
</dbReference>
<dbReference type="SUPFAM" id="SSF52172">
    <property type="entry name" value="CheY-like"/>
    <property type="match status" value="1"/>
</dbReference>
<evidence type="ECO:0000313" key="5">
    <source>
        <dbReference type="EMBL" id="PJZ85716.1"/>
    </source>
</evidence>